<sequence>MNPEDVRLARAALTRLMEPSDLPGMAMIRVLGAWESMRVIAGHVRIGASREAAVAELLSSEAGIRWGGLAEALDRWRPRLPDLAPGRDLRVIRRLGGGLLIPEDPDWPAGVDDLGLAAPVGLWFRGPARLPRFQDCISVVGARDSSEYGESVTAAICHRLAAQGKTVLSGGAYGIDAAAHRAALSGAGPREPGGAGPTEPSAPATVAVMAGGLDRFYPAGNEGLLRQIAEQDVLIAEVPPGTNPTRYRFLQRNRLIAALSAATVVVEARWRSGALSTAHHAAGLGRQLGAVPGSVYAAGSAGCHRLLRESAAVCVTDADEVLELASPMTVRLPERAAPVAVYDGLSTEDLLLLDALPMRTGSSVEKLSTVAGLGTPAVQAGLGRLELLGLARRSDRGWARAKSGSG</sequence>
<evidence type="ECO:0000313" key="3">
    <source>
        <dbReference type="EMBL" id="MDR6268216.1"/>
    </source>
</evidence>
<dbReference type="Pfam" id="PF02481">
    <property type="entry name" value="DNA_processg_A"/>
    <property type="match status" value="1"/>
</dbReference>
<reference evidence="3 4" key="1">
    <citation type="submission" date="2023-07" db="EMBL/GenBank/DDBJ databases">
        <title>Sequencing the genomes of 1000 actinobacteria strains.</title>
        <authorList>
            <person name="Klenk H.-P."/>
        </authorList>
    </citation>
    <scope>NUCLEOTIDE SEQUENCE [LARGE SCALE GENOMIC DNA]</scope>
    <source>
        <strain evidence="3 4">DSM 14555</strain>
    </source>
</reference>
<protein>
    <submittedName>
        <fullName evidence="3">DNA processing protein</fullName>
    </submittedName>
</protein>
<dbReference type="Gene3D" id="3.40.50.450">
    <property type="match status" value="1"/>
</dbReference>
<name>A0ABU1J8L4_9MICC</name>
<gene>
    <name evidence="3" type="ORF">JOE69_000454</name>
</gene>
<keyword evidence="4" id="KW-1185">Reference proteome</keyword>
<comment type="similarity">
    <text evidence="1">Belongs to the DprA/Smf family.</text>
</comment>
<organism evidence="3 4">
    <name type="scientific">Arthrobacter russicus</name>
    <dbReference type="NCBI Taxonomy" id="172040"/>
    <lineage>
        <taxon>Bacteria</taxon>
        <taxon>Bacillati</taxon>
        <taxon>Actinomycetota</taxon>
        <taxon>Actinomycetes</taxon>
        <taxon>Micrococcales</taxon>
        <taxon>Micrococcaceae</taxon>
        <taxon>Arthrobacter</taxon>
    </lineage>
</organism>
<dbReference type="EMBL" id="JAVDQF010000001">
    <property type="protein sequence ID" value="MDR6268216.1"/>
    <property type="molecule type" value="Genomic_DNA"/>
</dbReference>
<comment type="caution">
    <text evidence="3">The sequence shown here is derived from an EMBL/GenBank/DDBJ whole genome shotgun (WGS) entry which is preliminary data.</text>
</comment>
<dbReference type="PANTHER" id="PTHR43022">
    <property type="entry name" value="PROTEIN SMF"/>
    <property type="match status" value="1"/>
</dbReference>
<feature type="domain" description="Smf/DprA SLOG" evidence="2">
    <location>
        <begin position="100"/>
        <end position="324"/>
    </location>
</feature>
<proteinExistence type="inferred from homology"/>
<accession>A0ABU1J8L4</accession>
<dbReference type="InterPro" id="IPR057666">
    <property type="entry name" value="DrpA_SLOG"/>
</dbReference>
<dbReference type="Proteomes" id="UP001185069">
    <property type="component" value="Unassembled WGS sequence"/>
</dbReference>
<dbReference type="RefSeq" id="WP_309795739.1">
    <property type="nucleotide sequence ID" value="NZ_BAAAHY010000006.1"/>
</dbReference>
<dbReference type="PANTHER" id="PTHR43022:SF1">
    <property type="entry name" value="PROTEIN SMF"/>
    <property type="match status" value="1"/>
</dbReference>
<evidence type="ECO:0000256" key="1">
    <source>
        <dbReference type="ARBA" id="ARBA00006525"/>
    </source>
</evidence>
<dbReference type="InterPro" id="IPR003488">
    <property type="entry name" value="DprA"/>
</dbReference>
<evidence type="ECO:0000313" key="4">
    <source>
        <dbReference type="Proteomes" id="UP001185069"/>
    </source>
</evidence>
<evidence type="ECO:0000259" key="2">
    <source>
        <dbReference type="Pfam" id="PF02481"/>
    </source>
</evidence>
<dbReference type="SUPFAM" id="SSF102405">
    <property type="entry name" value="MCP/YpsA-like"/>
    <property type="match status" value="1"/>
</dbReference>